<dbReference type="GO" id="GO:0003006">
    <property type="term" value="P:developmental process involved in reproduction"/>
    <property type="evidence" value="ECO:0007669"/>
    <property type="project" value="UniProtKB-ARBA"/>
</dbReference>
<name>A0A423T618_PENVA</name>
<dbReference type="SUPFAM" id="SSF57667">
    <property type="entry name" value="beta-beta-alpha zinc fingers"/>
    <property type="match status" value="1"/>
</dbReference>
<proteinExistence type="predicted"/>
<dbReference type="PANTHER" id="PTHR23110">
    <property type="entry name" value="BTB DOMAIN TRANSCRIPTION FACTOR"/>
    <property type="match status" value="1"/>
</dbReference>
<dbReference type="InterPro" id="IPR011333">
    <property type="entry name" value="SKP1/BTB/POZ_sf"/>
</dbReference>
<reference evidence="13 14" key="2">
    <citation type="submission" date="2019-01" db="EMBL/GenBank/DDBJ databases">
        <title>The decoding of complex shrimp genome reveals the adaptation for benthos swimmer, frequently molting mechanism and breeding impact on genome.</title>
        <authorList>
            <person name="Sun Y."/>
            <person name="Gao Y."/>
            <person name="Yu Y."/>
        </authorList>
    </citation>
    <scope>NUCLEOTIDE SEQUENCE [LARGE SCALE GENOMIC DNA]</scope>
    <source>
        <tissue evidence="13">Muscle</tissue>
    </source>
</reference>
<dbReference type="GO" id="GO:0048666">
    <property type="term" value="P:neuron development"/>
    <property type="evidence" value="ECO:0007669"/>
    <property type="project" value="UniProtKB-ARBA"/>
</dbReference>
<dbReference type="FunFam" id="3.30.160.60:FF:001289">
    <property type="entry name" value="Zinc finger protein 574"/>
    <property type="match status" value="1"/>
</dbReference>
<dbReference type="PROSITE" id="PS50097">
    <property type="entry name" value="BTB"/>
    <property type="match status" value="1"/>
</dbReference>
<evidence type="ECO:0000256" key="2">
    <source>
        <dbReference type="ARBA" id="ARBA00022723"/>
    </source>
</evidence>
<dbReference type="EMBL" id="QCYY01002224">
    <property type="protein sequence ID" value="ROT71950.1"/>
    <property type="molecule type" value="Genomic_DNA"/>
</dbReference>
<dbReference type="AlphaFoldDB" id="A0A423T618"/>
<evidence type="ECO:0000313" key="14">
    <source>
        <dbReference type="Proteomes" id="UP000283509"/>
    </source>
</evidence>
<dbReference type="GO" id="GO:0005634">
    <property type="term" value="C:nucleus"/>
    <property type="evidence" value="ECO:0007669"/>
    <property type="project" value="UniProtKB-SubCell"/>
</dbReference>
<dbReference type="Gene3D" id="3.30.710.10">
    <property type="entry name" value="Potassium Channel Kv1.1, Chain A"/>
    <property type="match status" value="1"/>
</dbReference>
<organism evidence="13 14">
    <name type="scientific">Penaeus vannamei</name>
    <name type="common">Whiteleg shrimp</name>
    <name type="synonym">Litopenaeus vannamei</name>
    <dbReference type="NCBI Taxonomy" id="6689"/>
    <lineage>
        <taxon>Eukaryota</taxon>
        <taxon>Metazoa</taxon>
        <taxon>Ecdysozoa</taxon>
        <taxon>Arthropoda</taxon>
        <taxon>Crustacea</taxon>
        <taxon>Multicrustacea</taxon>
        <taxon>Malacostraca</taxon>
        <taxon>Eumalacostraca</taxon>
        <taxon>Eucarida</taxon>
        <taxon>Decapoda</taxon>
        <taxon>Dendrobranchiata</taxon>
        <taxon>Penaeoidea</taxon>
        <taxon>Penaeidae</taxon>
        <taxon>Penaeus</taxon>
    </lineage>
</organism>
<sequence>MGDGMLSLSWNNHSSTFCHMLATLRDVERFTDVTITCEGKFYPVHKLVLSTCSDYFQKIFECTPCKHPVIVLKDIHCKDIEALLSYMYAGVVSVAQKDLSQLIKAAELLQIKGLAVPDEPPQYSRRMFAAMEDVCNSDTKRQKRHDSMNGENELTVVGGVQLSPDGSPSHNDGEQRAGHRLGQTNQGNHNTKDNGDKNGDDNDDDGASQPLEQSMDDDICGQDICAQVETVVEDTLVKEELVADCSDTELADEGFDYAALTTSLMAENKQMRGREQMGHMLLEKYDHMAHESAYHVHQQVSDVQAGPSLLQGWPGLGDIGEGSTAGHSYCEDVTSPIHQGLQHSLVGPNSENQRTSDSENMGLGKILASVTQLRQFHHHPFSNTDRDSTYRPSGSCGRKKKAHLKNHLFTHTGEKPFSCQHCSAKFSRMSNLRRHSQTHQ</sequence>
<evidence type="ECO:0000256" key="3">
    <source>
        <dbReference type="ARBA" id="ARBA00022737"/>
    </source>
</evidence>
<keyword evidence="7" id="KW-0804">Transcription</keyword>
<dbReference type="GO" id="GO:0008270">
    <property type="term" value="F:zinc ion binding"/>
    <property type="evidence" value="ECO:0007669"/>
    <property type="project" value="UniProtKB-KW"/>
</dbReference>
<feature type="domain" description="C2H2-type" evidence="12">
    <location>
        <begin position="417"/>
        <end position="440"/>
    </location>
</feature>
<evidence type="ECO:0000259" key="12">
    <source>
        <dbReference type="PROSITE" id="PS50157"/>
    </source>
</evidence>
<evidence type="ECO:0000256" key="6">
    <source>
        <dbReference type="ARBA" id="ARBA00023015"/>
    </source>
</evidence>
<comment type="subcellular location">
    <subcellularLocation>
        <location evidence="1">Nucleus</location>
    </subcellularLocation>
</comment>
<dbReference type="PROSITE" id="PS00028">
    <property type="entry name" value="ZINC_FINGER_C2H2_1"/>
    <property type="match status" value="1"/>
</dbReference>
<gene>
    <name evidence="13" type="ORF">C7M84_009687</name>
</gene>
<keyword evidence="5" id="KW-0862">Zinc</keyword>
<protein>
    <submittedName>
        <fullName evidence="13">Broad-complex protein isoform 4</fullName>
    </submittedName>
</protein>
<evidence type="ECO:0000256" key="4">
    <source>
        <dbReference type="ARBA" id="ARBA00022771"/>
    </source>
</evidence>
<feature type="compositionally biased region" description="Basic and acidic residues" evidence="10">
    <location>
        <begin position="190"/>
        <end position="200"/>
    </location>
</feature>
<accession>A0A423T618</accession>
<dbReference type="OrthoDB" id="6077919at2759"/>
<keyword evidence="4 9" id="KW-0863">Zinc-finger</keyword>
<evidence type="ECO:0000256" key="10">
    <source>
        <dbReference type="SAM" id="MobiDB-lite"/>
    </source>
</evidence>
<dbReference type="PANTHER" id="PTHR23110:SF99">
    <property type="entry name" value="BROAD-COMPLEX CORE PROTEIN ISOFORM 6"/>
    <property type="match status" value="1"/>
</dbReference>
<dbReference type="InterPro" id="IPR051095">
    <property type="entry name" value="Dros_DevTransReg"/>
</dbReference>
<evidence type="ECO:0000256" key="9">
    <source>
        <dbReference type="PROSITE-ProRule" id="PRU00042"/>
    </source>
</evidence>
<evidence type="ECO:0000256" key="1">
    <source>
        <dbReference type="ARBA" id="ARBA00004123"/>
    </source>
</evidence>
<dbReference type="Pfam" id="PF00651">
    <property type="entry name" value="BTB"/>
    <property type="match status" value="1"/>
</dbReference>
<reference evidence="13 14" key="1">
    <citation type="submission" date="2018-04" db="EMBL/GenBank/DDBJ databases">
        <authorList>
            <person name="Zhang X."/>
            <person name="Yuan J."/>
            <person name="Li F."/>
            <person name="Xiang J."/>
        </authorList>
    </citation>
    <scope>NUCLEOTIDE SEQUENCE [LARGE SCALE GENOMIC DNA]</scope>
    <source>
        <tissue evidence="13">Muscle</tissue>
    </source>
</reference>
<dbReference type="InterPro" id="IPR036236">
    <property type="entry name" value="Znf_C2H2_sf"/>
</dbReference>
<dbReference type="CDD" id="cd18315">
    <property type="entry name" value="BTB_POZ_BAB-like"/>
    <property type="match status" value="1"/>
</dbReference>
<dbReference type="SMART" id="SM00225">
    <property type="entry name" value="BTB"/>
    <property type="match status" value="1"/>
</dbReference>
<keyword evidence="3" id="KW-0677">Repeat</keyword>
<keyword evidence="6" id="KW-0805">Transcription regulation</keyword>
<dbReference type="SUPFAM" id="SSF54695">
    <property type="entry name" value="POZ domain"/>
    <property type="match status" value="1"/>
</dbReference>
<evidence type="ECO:0000256" key="5">
    <source>
        <dbReference type="ARBA" id="ARBA00022833"/>
    </source>
</evidence>
<dbReference type="GO" id="GO:0006357">
    <property type="term" value="P:regulation of transcription by RNA polymerase II"/>
    <property type="evidence" value="ECO:0007669"/>
    <property type="project" value="TreeGrafter"/>
</dbReference>
<evidence type="ECO:0000313" key="13">
    <source>
        <dbReference type="EMBL" id="ROT71950.1"/>
    </source>
</evidence>
<dbReference type="Gene3D" id="3.30.160.60">
    <property type="entry name" value="Classic Zinc Finger"/>
    <property type="match status" value="2"/>
</dbReference>
<dbReference type="InterPro" id="IPR000210">
    <property type="entry name" value="BTB/POZ_dom"/>
</dbReference>
<evidence type="ECO:0000259" key="11">
    <source>
        <dbReference type="PROSITE" id="PS50097"/>
    </source>
</evidence>
<evidence type="ECO:0000256" key="7">
    <source>
        <dbReference type="ARBA" id="ARBA00023163"/>
    </source>
</evidence>
<dbReference type="Proteomes" id="UP000283509">
    <property type="component" value="Unassembled WGS sequence"/>
</dbReference>
<keyword evidence="14" id="KW-1185">Reference proteome</keyword>
<evidence type="ECO:0000256" key="8">
    <source>
        <dbReference type="ARBA" id="ARBA00023242"/>
    </source>
</evidence>
<dbReference type="InterPro" id="IPR013087">
    <property type="entry name" value="Znf_C2H2_type"/>
</dbReference>
<keyword evidence="8" id="KW-0539">Nucleus</keyword>
<keyword evidence="2" id="KW-0479">Metal-binding</keyword>
<dbReference type="PROSITE" id="PS50157">
    <property type="entry name" value="ZINC_FINGER_C2H2_2"/>
    <property type="match status" value="1"/>
</dbReference>
<feature type="region of interest" description="Disordered" evidence="10">
    <location>
        <begin position="158"/>
        <end position="215"/>
    </location>
</feature>
<comment type="caution">
    <text evidence="13">The sequence shown here is derived from an EMBL/GenBank/DDBJ whole genome shotgun (WGS) entry which is preliminary data.</text>
</comment>
<dbReference type="GO" id="GO:0048513">
    <property type="term" value="P:animal organ development"/>
    <property type="evidence" value="ECO:0007669"/>
    <property type="project" value="UniProtKB-ARBA"/>
</dbReference>
<feature type="region of interest" description="Disordered" evidence="10">
    <location>
        <begin position="379"/>
        <end position="399"/>
    </location>
</feature>
<feature type="domain" description="BTB" evidence="11">
    <location>
        <begin position="31"/>
        <end position="96"/>
    </location>
</feature>